<dbReference type="InterPro" id="IPR010667">
    <property type="entry name" value="Phage_T4_Gp19"/>
</dbReference>
<dbReference type="KEGG" id="slf:JEQ17_37715"/>
<dbReference type="RefSeq" id="WP_200399430.1">
    <property type="nucleotide sequence ID" value="NZ_CP066831.1"/>
</dbReference>
<dbReference type="PANTHER" id="PTHR38009:SF1">
    <property type="entry name" value="CONSERVED HYPOTHETICAL PHAGE TAIL PROTEIN"/>
    <property type="match status" value="1"/>
</dbReference>
<evidence type="ECO:0000313" key="2">
    <source>
        <dbReference type="Proteomes" id="UP000595636"/>
    </source>
</evidence>
<dbReference type="Proteomes" id="UP000595636">
    <property type="component" value="Chromosome"/>
</dbReference>
<dbReference type="Pfam" id="PF06841">
    <property type="entry name" value="Phage_T4_gp19"/>
    <property type="match status" value="1"/>
</dbReference>
<protein>
    <submittedName>
        <fullName evidence="1">Phage tail protein</fullName>
    </submittedName>
</protein>
<name>A0A7T7L199_9ACTN</name>
<reference evidence="1 2" key="1">
    <citation type="submission" date="2020-12" db="EMBL/GenBank/DDBJ databases">
        <title>A novel species.</title>
        <authorList>
            <person name="Li K."/>
        </authorList>
    </citation>
    <scope>NUCLEOTIDE SEQUENCE [LARGE SCALE GENOMIC DNA]</scope>
    <source>
        <strain evidence="1 2">ZYC-3</strain>
    </source>
</reference>
<keyword evidence="2" id="KW-1185">Reference proteome</keyword>
<dbReference type="InterPro" id="IPR011747">
    <property type="entry name" value="CHP02241"/>
</dbReference>
<sequence length="150" mass="16535">MPEPYRANEFVVEIGTVESPSVSKVSGLSLGETDVIEIPEGGSNVVRKVSSGVVKFQPLTIERYVDGSADDRLFKEFFEDMFKHGQGGRGSTVRRDGAIVKKHFGSEVFRIMFYGAWVKSASFTDLEAGSTNALKHIVVMEVDGLEWLLT</sequence>
<dbReference type="EMBL" id="CP066831">
    <property type="protein sequence ID" value="QQM44584.1"/>
    <property type="molecule type" value="Genomic_DNA"/>
</dbReference>
<accession>A0A7T7L199</accession>
<proteinExistence type="predicted"/>
<evidence type="ECO:0000313" key="1">
    <source>
        <dbReference type="EMBL" id="QQM44584.1"/>
    </source>
</evidence>
<dbReference type="AlphaFoldDB" id="A0A7T7L199"/>
<dbReference type="GO" id="GO:0005198">
    <property type="term" value="F:structural molecule activity"/>
    <property type="evidence" value="ECO:0007669"/>
    <property type="project" value="InterPro"/>
</dbReference>
<dbReference type="PANTHER" id="PTHR38009">
    <property type="entry name" value="CONSERVED HYPOTHETICAL PHAGE TAIL PROTEIN"/>
    <property type="match status" value="1"/>
</dbReference>
<organism evidence="1 2">
    <name type="scientific">Streptomyces liliifuscus</name>
    <dbReference type="NCBI Taxonomy" id="2797636"/>
    <lineage>
        <taxon>Bacteria</taxon>
        <taxon>Bacillati</taxon>
        <taxon>Actinomycetota</taxon>
        <taxon>Actinomycetes</taxon>
        <taxon>Kitasatosporales</taxon>
        <taxon>Streptomycetaceae</taxon>
        <taxon>Streptomyces</taxon>
    </lineage>
</organism>
<gene>
    <name evidence="1" type="ORF">JEQ17_37715</name>
</gene>